<dbReference type="AlphaFoldDB" id="A0A327WXL3"/>
<dbReference type="PANTHER" id="PTHR33802:SF1">
    <property type="entry name" value="XK-RELATED PROTEIN"/>
    <property type="match status" value="1"/>
</dbReference>
<dbReference type="Gene3D" id="1.20.1260.100">
    <property type="entry name" value="TspO/MBR protein"/>
    <property type="match status" value="1"/>
</dbReference>
<keyword evidence="1" id="KW-0472">Membrane</keyword>
<dbReference type="InterPro" id="IPR038330">
    <property type="entry name" value="TspO/MBR-related_sf"/>
</dbReference>
<keyword evidence="1" id="KW-1133">Transmembrane helix</keyword>
<dbReference type="PANTHER" id="PTHR33802">
    <property type="entry name" value="SI:CH211-161H7.5-RELATED"/>
    <property type="match status" value="1"/>
</dbReference>
<reference evidence="2 3" key="1">
    <citation type="submission" date="2018-06" db="EMBL/GenBank/DDBJ databases">
        <title>Genomic Encyclopedia of Archaeal and Bacterial Type Strains, Phase II (KMG-II): from individual species to whole genera.</title>
        <authorList>
            <person name="Goeker M."/>
        </authorList>
    </citation>
    <scope>NUCLEOTIDE SEQUENCE [LARGE SCALE GENOMIC DNA]</scope>
    <source>
        <strain evidence="2 3">DSM 21851</strain>
    </source>
</reference>
<dbReference type="RefSeq" id="WP_111628526.1">
    <property type="nucleotide sequence ID" value="NZ_QLMC01000003.1"/>
</dbReference>
<comment type="caution">
    <text evidence="2">The sequence shown here is derived from an EMBL/GenBank/DDBJ whole genome shotgun (WGS) entry which is preliminary data.</text>
</comment>
<feature type="transmembrane region" description="Helical" evidence="1">
    <location>
        <begin position="107"/>
        <end position="128"/>
    </location>
</feature>
<gene>
    <name evidence="2" type="ORF">LX87_02448</name>
</gene>
<sequence>MKSDKIRQFLVVFIVISTIIMNYLSNALPFGGQTNAQVSDKYFTDFTPAGFAFSIWGVIYLGLLGFAIYQALPSQRTNPRFRAIGPLVMLNGLFNSLWLPIFQNEWLFISVLFIAGILYTLYGINVGLRLNTAQIPTAESWLARVPFGLYFGWITVATIANVCVWLESSGWNGWGISGPVWAQILIAVGLAIGLFVFSRLRSFSYLLVFVWAYSAIAAGQQGNGSVSLVAVIGAIIAGAVLLFSFFQRPKSPSHSTPSFS</sequence>
<accession>A0A327WXL3</accession>
<feature type="transmembrane region" description="Helical" evidence="1">
    <location>
        <begin position="81"/>
        <end position="101"/>
    </location>
</feature>
<evidence type="ECO:0000313" key="3">
    <source>
        <dbReference type="Proteomes" id="UP000248790"/>
    </source>
</evidence>
<dbReference type="EMBL" id="QLMC01000003">
    <property type="protein sequence ID" value="RAJ97546.1"/>
    <property type="molecule type" value="Genomic_DNA"/>
</dbReference>
<feature type="transmembrane region" description="Helical" evidence="1">
    <location>
        <begin position="149"/>
        <end position="168"/>
    </location>
</feature>
<feature type="transmembrane region" description="Helical" evidence="1">
    <location>
        <begin position="226"/>
        <end position="246"/>
    </location>
</feature>
<dbReference type="OrthoDB" id="5189031at2"/>
<proteinExistence type="predicted"/>
<organism evidence="2 3">
    <name type="scientific">Larkinella arboricola</name>
    <dbReference type="NCBI Taxonomy" id="643671"/>
    <lineage>
        <taxon>Bacteria</taxon>
        <taxon>Pseudomonadati</taxon>
        <taxon>Bacteroidota</taxon>
        <taxon>Cytophagia</taxon>
        <taxon>Cytophagales</taxon>
        <taxon>Spirosomataceae</taxon>
        <taxon>Larkinella</taxon>
    </lineage>
</organism>
<feature type="transmembrane region" description="Helical" evidence="1">
    <location>
        <begin position="180"/>
        <end position="197"/>
    </location>
</feature>
<feature type="transmembrane region" description="Helical" evidence="1">
    <location>
        <begin position="51"/>
        <end position="69"/>
    </location>
</feature>
<keyword evidence="3" id="KW-1185">Reference proteome</keyword>
<evidence type="ECO:0000256" key="1">
    <source>
        <dbReference type="SAM" id="Phobius"/>
    </source>
</evidence>
<keyword evidence="1" id="KW-0812">Transmembrane</keyword>
<evidence type="ECO:0000313" key="2">
    <source>
        <dbReference type="EMBL" id="RAJ97546.1"/>
    </source>
</evidence>
<protein>
    <submittedName>
        <fullName evidence="2">TspO/MBR related protein</fullName>
    </submittedName>
</protein>
<name>A0A327WXL3_LARAB</name>
<feature type="transmembrane region" description="Helical" evidence="1">
    <location>
        <begin position="204"/>
        <end position="220"/>
    </location>
</feature>
<dbReference type="Proteomes" id="UP000248790">
    <property type="component" value="Unassembled WGS sequence"/>
</dbReference>